<comment type="function">
    <text evidence="5">Involved in the maturation of [NiFe] hydrogenases. Required for nickel insertion into the metal center of the hydrogenase.</text>
</comment>
<keyword evidence="7" id="KW-1185">Reference proteome</keyword>
<keyword evidence="2 5" id="KW-0533">Nickel</keyword>
<feature type="binding site" evidence="5">
    <location>
        <position position="105"/>
    </location>
    <ligand>
        <name>Zn(2+)</name>
        <dbReference type="ChEBI" id="CHEBI:29105"/>
    </ligand>
</feature>
<sequence>MAMQDTTTKKTPLVRSIFSTQGRSGRGPIMHEMALMRNVVDTVLDFAEQVHATEVKTIHLTIGFNRDIVEKYLDSMFAFLARGTIAEHAELIVRRTPCMVKCNQCGRVFHIDVYDSTTWICPQCKAARDYKLHSGMEFVINNIEVTLPQMAG</sequence>
<dbReference type="SUPFAM" id="SSF57903">
    <property type="entry name" value="FYVE/PHD zinc finger"/>
    <property type="match status" value="1"/>
</dbReference>
<dbReference type="InterPro" id="IPR000688">
    <property type="entry name" value="HypA/HybF"/>
</dbReference>
<proteinExistence type="inferred from homology"/>
<feature type="binding site" evidence="5">
    <location>
        <position position="124"/>
    </location>
    <ligand>
        <name>Zn(2+)</name>
        <dbReference type="ChEBI" id="CHEBI:29105"/>
    </ligand>
</feature>
<evidence type="ECO:0000256" key="5">
    <source>
        <dbReference type="HAMAP-Rule" id="MF_00213"/>
    </source>
</evidence>
<keyword evidence="3 5" id="KW-0479">Metal-binding</keyword>
<dbReference type="GO" id="GO:0051604">
    <property type="term" value="P:protein maturation"/>
    <property type="evidence" value="ECO:0007669"/>
    <property type="project" value="InterPro"/>
</dbReference>
<dbReference type="InterPro" id="IPR011011">
    <property type="entry name" value="Znf_FYVE_PHD"/>
</dbReference>
<dbReference type="GO" id="GO:0008270">
    <property type="term" value="F:zinc ion binding"/>
    <property type="evidence" value="ECO:0007669"/>
    <property type="project" value="UniProtKB-UniRule"/>
</dbReference>
<dbReference type="Proteomes" id="UP000438093">
    <property type="component" value="Unassembled WGS sequence"/>
</dbReference>
<dbReference type="GO" id="GO:0016151">
    <property type="term" value="F:nickel cation binding"/>
    <property type="evidence" value="ECO:0007669"/>
    <property type="project" value="UniProtKB-UniRule"/>
</dbReference>
<name>A0A6N7RSF4_9ACTN</name>
<evidence type="ECO:0000256" key="4">
    <source>
        <dbReference type="ARBA" id="ARBA00022833"/>
    </source>
</evidence>
<protein>
    <recommendedName>
        <fullName evidence="5">Hydrogenase maturation factor HypA</fullName>
    </recommendedName>
</protein>
<keyword evidence="4 5" id="KW-0862">Zinc</keyword>
<evidence type="ECO:0000256" key="3">
    <source>
        <dbReference type="ARBA" id="ARBA00022723"/>
    </source>
</evidence>
<dbReference type="Pfam" id="PF01155">
    <property type="entry name" value="HypA"/>
    <property type="match status" value="1"/>
</dbReference>
<feature type="binding site" evidence="5">
    <location>
        <position position="31"/>
    </location>
    <ligand>
        <name>Ni(2+)</name>
        <dbReference type="ChEBI" id="CHEBI:49786"/>
    </ligand>
</feature>
<comment type="caution">
    <text evidence="6">The sequence shown here is derived from an EMBL/GenBank/DDBJ whole genome shotgun (WGS) entry which is preliminary data.</text>
</comment>
<feature type="binding site" evidence="5">
    <location>
        <position position="121"/>
    </location>
    <ligand>
        <name>Zn(2+)</name>
        <dbReference type="ChEBI" id="CHEBI:29105"/>
    </ligand>
</feature>
<comment type="similarity">
    <text evidence="1 5">Belongs to the HypA/HybF family.</text>
</comment>
<dbReference type="PANTHER" id="PTHR34535:SF3">
    <property type="entry name" value="HYDROGENASE MATURATION FACTOR HYPA"/>
    <property type="match status" value="1"/>
</dbReference>
<gene>
    <name evidence="5" type="primary">hypA</name>
    <name evidence="6" type="ORF">GJG86_15525</name>
</gene>
<dbReference type="PROSITE" id="PS01249">
    <property type="entry name" value="HYPA"/>
    <property type="match status" value="1"/>
</dbReference>
<evidence type="ECO:0000313" key="7">
    <source>
        <dbReference type="Proteomes" id="UP000438093"/>
    </source>
</evidence>
<accession>A0A6N7RSF4</accession>
<dbReference type="HAMAP" id="MF_00213">
    <property type="entry name" value="HypA_HybF"/>
    <property type="match status" value="1"/>
</dbReference>
<dbReference type="EMBL" id="VTFY01000017">
    <property type="protein sequence ID" value="MRX83891.1"/>
    <property type="molecule type" value="Genomic_DNA"/>
</dbReference>
<dbReference type="PANTHER" id="PTHR34535">
    <property type="entry name" value="HYDROGENASE MATURATION FACTOR HYPA"/>
    <property type="match status" value="1"/>
</dbReference>
<reference evidence="7" key="1">
    <citation type="submission" date="2019-08" db="EMBL/GenBank/DDBJ databases">
        <title>Arthrobacter sp. nov., isolated from plateau pika and Tibetan wild ass.</title>
        <authorList>
            <person name="Ge Y."/>
        </authorList>
    </citation>
    <scope>NUCLEOTIDE SEQUENCE [LARGE SCALE GENOMIC DNA]</scope>
    <source>
        <strain evidence="7">HF-4214</strain>
    </source>
</reference>
<evidence type="ECO:0000313" key="6">
    <source>
        <dbReference type="EMBL" id="MRX83891.1"/>
    </source>
</evidence>
<evidence type="ECO:0000256" key="1">
    <source>
        <dbReference type="ARBA" id="ARBA00010748"/>
    </source>
</evidence>
<evidence type="ECO:0000256" key="2">
    <source>
        <dbReference type="ARBA" id="ARBA00022596"/>
    </source>
</evidence>
<dbReference type="Gene3D" id="3.30.2320.80">
    <property type="match status" value="1"/>
</dbReference>
<organism evidence="6 7">
    <name type="scientific">Eggerthella guodeyinii</name>
    <dbReference type="NCBI Taxonomy" id="2690837"/>
    <lineage>
        <taxon>Bacteria</taxon>
        <taxon>Bacillati</taxon>
        <taxon>Actinomycetota</taxon>
        <taxon>Coriobacteriia</taxon>
        <taxon>Eggerthellales</taxon>
        <taxon>Eggerthellaceae</taxon>
        <taxon>Eggerthella</taxon>
    </lineage>
</organism>
<dbReference type="AlphaFoldDB" id="A0A6N7RSF4"/>
<feature type="binding site" evidence="5">
    <location>
        <position position="102"/>
    </location>
    <ligand>
        <name>Zn(2+)</name>
        <dbReference type="ChEBI" id="CHEBI:29105"/>
    </ligand>
</feature>
<dbReference type="InterPro" id="IPR020538">
    <property type="entry name" value="Hydgase_Ni_incorp_HypA/HybF_CS"/>
</dbReference>